<gene>
    <name evidence="1" type="ORF">DWW57_13645</name>
</gene>
<dbReference type="PROSITE" id="PS51257">
    <property type="entry name" value="PROKAR_LIPOPROTEIN"/>
    <property type="match status" value="1"/>
</dbReference>
<proteinExistence type="predicted"/>
<evidence type="ECO:0000313" key="2">
    <source>
        <dbReference type="Proteomes" id="UP000284243"/>
    </source>
</evidence>
<protein>
    <submittedName>
        <fullName evidence="1">Uncharacterized protein</fullName>
    </submittedName>
</protein>
<dbReference type="RefSeq" id="WP_046404111.1">
    <property type="nucleotide sequence ID" value="NZ_JADNDE010000162.1"/>
</dbReference>
<organism evidence="1 2">
    <name type="scientific">Odoribacter splanchnicus</name>
    <dbReference type="NCBI Taxonomy" id="28118"/>
    <lineage>
        <taxon>Bacteria</taxon>
        <taxon>Pseudomonadati</taxon>
        <taxon>Bacteroidota</taxon>
        <taxon>Bacteroidia</taxon>
        <taxon>Bacteroidales</taxon>
        <taxon>Odoribacteraceae</taxon>
        <taxon>Odoribacter</taxon>
    </lineage>
</organism>
<accession>A0A412TMP7</accession>
<sequence>MKQIGLYILLICLLLACQKEDGITPGIGFENLYTIQDDPNDSIQHKRYELYTTYGVPVFFNDTIGKVFVKVDVNGDSVFRYETLDLNWTFSGSNSGSVTYQVTRLTDPDLMMKSLRFAEIFLKNSQPALYPYALWLTEKCYQLSSAGVEQKEIISRYRNLMFSWIDQMKEEEMQEKAIGFRNEVVKLKVQNYSDELNAFNNMLDESLYDKNWWKFYPDERIPYWRNSASLQVWYPWPLEEEWEQDSSYRKEMMTYGNFTNTNWPEGIWTNEEVDNYALYCRELVGALGFVSYDPEMGIRRTPRNTDIDLELYLIEMMKYNRKQFLERWEGSPLVIKRYEILYSIIRDELGVEL</sequence>
<dbReference type="Proteomes" id="UP000284243">
    <property type="component" value="Unassembled WGS sequence"/>
</dbReference>
<dbReference type="AlphaFoldDB" id="A0A412TMP7"/>
<name>A0A412TMP7_9BACT</name>
<comment type="caution">
    <text evidence="1">The sequence shown here is derived from an EMBL/GenBank/DDBJ whole genome shotgun (WGS) entry which is preliminary data.</text>
</comment>
<dbReference type="EMBL" id="QRYC01000021">
    <property type="protein sequence ID" value="RGU55127.1"/>
    <property type="molecule type" value="Genomic_DNA"/>
</dbReference>
<reference evidence="1 2" key="1">
    <citation type="submission" date="2018-08" db="EMBL/GenBank/DDBJ databases">
        <title>A genome reference for cultivated species of the human gut microbiota.</title>
        <authorList>
            <person name="Zou Y."/>
            <person name="Xue W."/>
            <person name="Luo G."/>
        </authorList>
    </citation>
    <scope>NUCLEOTIDE SEQUENCE [LARGE SCALE GENOMIC DNA]</scope>
    <source>
        <strain evidence="1 2">AF16-14</strain>
    </source>
</reference>
<evidence type="ECO:0000313" key="1">
    <source>
        <dbReference type="EMBL" id="RGU55127.1"/>
    </source>
</evidence>